<proteinExistence type="predicted"/>
<accession>X1BD94</accession>
<reference evidence="2" key="1">
    <citation type="journal article" date="2014" name="Front. Microbiol.">
        <title>High frequency of phylogenetically diverse reductive dehalogenase-homologous genes in deep subseafloor sedimentary metagenomes.</title>
        <authorList>
            <person name="Kawai M."/>
            <person name="Futagami T."/>
            <person name="Toyoda A."/>
            <person name="Takaki Y."/>
            <person name="Nishi S."/>
            <person name="Hori S."/>
            <person name="Arai W."/>
            <person name="Tsubouchi T."/>
            <person name="Morono Y."/>
            <person name="Uchiyama I."/>
            <person name="Ito T."/>
            <person name="Fujiyama A."/>
            <person name="Inagaki F."/>
            <person name="Takami H."/>
        </authorList>
    </citation>
    <scope>NUCLEOTIDE SEQUENCE</scope>
    <source>
        <strain evidence="2">Expedition CK06-06</strain>
    </source>
</reference>
<feature type="compositionally biased region" description="Polar residues" evidence="1">
    <location>
        <begin position="43"/>
        <end position="58"/>
    </location>
</feature>
<gene>
    <name evidence="2" type="ORF">S01H4_35871</name>
</gene>
<dbReference type="AlphaFoldDB" id="X1BD94"/>
<comment type="caution">
    <text evidence="2">The sequence shown here is derived from an EMBL/GenBank/DDBJ whole genome shotgun (WGS) entry which is preliminary data.</text>
</comment>
<evidence type="ECO:0000256" key="1">
    <source>
        <dbReference type="SAM" id="MobiDB-lite"/>
    </source>
</evidence>
<dbReference type="EMBL" id="BART01019114">
    <property type="protein sequence ID" value="GAG82093.1"/>
    <property type="molecule type" value="Genomic_DNA"/>
</dbReference>
<organism evidence="2">
    <name type="scientific">marine sediment metagenome</name>
    <dbReference type="NCBI Taxonomy" id="412755"/>
    <lineage>
        <taxon>unclassified sequences</taxon>
        <taxon>metagenomes</taxon>
        <taxon>ecological metagenomes</taxon>
    </lineage>
</organism>
<protein>
    <submittedName>
        <fullName evidence="2">Uncharacterized protein</fullName>
    </submittedName>
</protein>
<feature type="region of interest" description="Disordered" evidence="1">
    <location>
        <begin position="41"/>
        <end position="65"/>
    </location>
</feature>
<name>X1BD94_9ZZZZ</name>
<evidence type="ECO:0000313" key="2">
    <source>
        <dbReference type="EMBL" id="GAG82093.1"/>
    </source>
</evidence>
<sequence length="109" mass="11709">MSNELKFTKELSSQLSMIRDALLELDAALSDSVRMLNDHNKATEASTTSPMPLQTGANPLSPDITLRDQLEYTPKREPVGGAGAADAVAAARAEGAELKRARLQESNLE</sequence>